<sequence>MQVTAIREVECPECTKRTTISVPRDGVELKPSRSRKAFGDHTKVTCANGHSYWVYFC</sequence>
<proteinExistence type="predicted"/>
<gene>
    <name evidence="1" type="ordered locus">Htur_3164</name>
</gene>
<keyword evidence="2" id="KW-1185">Reference proteome</keyword>
<dbReference type="eggNOG" id="arCOG04502">
    <property type="taxonomic scope" value="Archaea"/>
</dbReference>
<evidence type="ECO:0000313" key="2">
    <source>
        <dbReference type="Proteomes" id="UP000001903"/>
    </source>
</evidence>
<dbReference type="Proteomes" id="UP000001903">
    <property type="component" value="Chromosome"/>
</dbReference>
<dbReference type="InterPro" id="IPR053463">
    <property type="entry name" value="Brz_Regulator"/>
</dbReference>
<organism evidence="1 2">
    <name type="scientific">Haloterrigena turkmenica (strain ATCC 51198 / DSM 5511 / JCM 9101 / NCIMB 13204 / VKM B-1734 / 4k)</name>
    <name type="common">Halococcus turkmenicus</name>
    <dbReference type="NCBI Taxonomy" id="543526"/>
    <lineage>
        <taxon>Archaea</taxon>
        <taxon>Methanobacteriati</taxon>
        <taxon>Methanobacteriota</taxon>
        <taxon>Stenosarchaea group</taxon>
        <taxon>Halobacteria</taxon>
        <taxon>Halobacteriales</taxon>
        <taxon>Natrialbaceae</taxon>
        <taxon>Haloterrigena</taxon>
    </lineage>
</organism>
<reference evidence="1 2" key="1">
    <citation type="journal article" date="2010" name="Stand. Genomic Sci.">
        <title>Complete genome sequence of Haloterrigena turkmenica type strain (4k).</title>
        <authorList>
            <person name="Saunders E."/>
            <person name="Tindall B.J."/>
            <person name="Fahnrich R."/>
            <person name="Lapidus A."/>
            <person name="Copeland A."/>
            <person name="Del Rio T.G."/>
            <person name="Lucas S."/>
            <person name="Chen F."/>
            <person name="Tice H."/>
            <person name="Cheng J.F."/>
            <person name="Han C."/>
            <person name="Detter J.C."/>
            <person name="Bruce D."/>
            <person name="Goodwin L."/>
            <person name="Chain P."/>
            <person name="Pitluck S."/>
            <person name="Pati A."/>
            <person name="Ivanova N."/>
            <person name="Mavromatis K."/>
            <person name="Chen A."/>
            <person name="Palaniappan K."/>
            <person name="Land M."/>
            <person name="Hauser L."/>
            <person name="Chang Y.J."/>
            <person name="Jeffries C.D."/>
            <person name="Brettin T."/>
            <person name="Rohde M."/>
            <person name="Goker M."/>
            <person name="Bristow J."/>
            <person name="Eisen J.A."/>
            <person name="Markowitz V."/>
            <person name="Hugenholtz P."/>
            <person name="Klenk H.P."/>
            <person name="Kyrpides N.C."/>
        </authorList>
    </citation>
    <scope>NUCLEOTIDE SEQUENCE [LARGE SCALE GENOMIC DNA]</scope>
    <source>
        <strain evidence="2">ATCC 51198 / DSM 5511 / JCM 9101 / NCIMB 13204 / VKM B-1734 / 4k</strain>
    </source>
</reference>
<dbReference type="EMBL" id="CP001860">
    <property type="protein sequence ID" value="ADB62029.1"/>
    <property type="molecule type" value="Genomic_DNA"/>
</dbReference>
<dbReference type="AlphaFoldDB" id="D2RZJ0"/>
<name>D2RZJ0_HALTV</name>
<accession>D2RZJ0</accession>
<dbReference type="HOGENOM" id="CLU_2985775_0_0_2"/>
<evidence type="ECO:0000313" key="1">
    <source>
        <dbReference type="EMBL" id="ADB62029.1"/>
    </source>
</evidence>
<protein>
    <submittedName>
        <fullName evidence="1">Uncharacterized protein</fullName>
    </submittedName>
</protein>
<dbReference type="KEGG" id="htu:Htur_3164"/>
<dbReference type="Pfam" id="PF23454">
    <property type="entry name" value="Zn_ribbon_Brz"/>
    <property type="match status" value="1"/>
</dbReference>